<dbReference type="Proteomes" id="UP000321378">
    <property type="component" value="Chromosome"/>
</dbReference>
<evidence type="ECO:0000313" key="3">
    <source>
        <dbReference type="EMBL" id="BBM51272.1"/>
    </source>
</evidence>
<reference evidence="3 4" key="2">
    <citation type="submission" date="2019-07" db="EMBL/GenBank/DDBJ databases">
        <title>Complete Genome Sequence of Leptotrichia trevisanii Strain JMUB3935.</title>
        <authorList>
            <person name="Watanabe S."/>
            <person name="Cui L."/>
        </authorList>
    </citation>
    <scope>NUCLEOTIDE SEQUENCE [LARGE SCALE GENOMIC DNA]</scope>
    <source>
        <strain evidence="3 4">JMUB3935</strain>
    </source>
</reference>
<evidence type="ECO:0008006" key="6">
    <source>
        <dbReference type="Google" id="ProtNLM"/>
    </source>
</evidence>
<evidence type="ECO:0000313" key="4">
    <source>
        <dbReference type="Proteomes" id="UP000321378"/>
    </source>
</evidence>
<dbReference type="EMBL" id="AP019840">
    <property type="protein sequence ID" value="BBM51272.1"/>
    <property type="molecule type" value="Genomic_DNA"/>
</dbReference>
<keyword evidence="1" id="KW-0812">Transmembrane</keyword>
<proteinExistence type="predicted"/>
<gene>
    <name evidence="2" type="ORF">JMUB3870_0234</name>
    <name evidence="3" type="ORF">JMUB3935_0239</name>
</gene>
<sequence length="93" mass="11064">MDDLFERFGLLGAALMMCILMLLYSILMDFSHQESKRKEKEQQEILNLCKSNKVLKTYTADHETEFYVVLENNKIYKVDKDKFGYYIVGEYCK</sequence>
<organism evidence="2 5">
    <name type="scientific">Leptotrichia trevisanii</name>
    <dbReference type="NCBI Taxonomy" id="109328"/>
    <lineage>
        <taxon>Bacteria</taxon>
        <taxon>Fusobacteriati</taxon>
        <taxon>Fusobacteriota</taxon>
        <taxon>Fusobacteriia</taxon>
        <taxon>Fusobacteriales</taxon>
        <taxon>Leptotrichiaceae</taxon>
        <taxon>Leptotrichia</taxon>
    </lineage>
</organism>
<keyword evidence="1" id="KW-0472">Membrane</keyword>
<evidence type="ECO:0000313" key="5">
    <source>
        <dbReference type="Proteomes" id="UP000422644"/>
    </source>
</evidence>
<keyword evidence="1" id="KW-1133">Transmembrane helix</keyword>
<dbReference type="EMBL" id="AP019831">
    <property type="protein sequence ID" value="BBM44127.1"/>
    <property type="molecule type" value="Genomic_DNA"/>
</dbReference>
<evidence type="ECO:0000256" key="1">
    <source>
        <dbReference type="SAM" id="Phobius"/>
    </source>
</evidence>
<evidence type="ECO:0000313" key="2">
    <source>
        <dbReference type="EMBL" id="BBM44127.1"/>
    </source>
</evidence>
<reference evidence="2 5" key="1">
    <citation type="submission" date="2019-07" db="EMBL/GenBank/DDBJ databases">
        <title>Complete Genome Sequence of Leptotrichia trevisanii Strain JMUB3870.</title>
        <authorList>
            <person name="Watanabe S."/>
            <person name="Cui L."/>
        </authorList>
    </citation>
    <scope>NUCLEOTIDE SEQUENCE [LARGE SCALE GENOMIC DNA]</scope>
    <source>
        <strain evidence="2 5">JMUB3870</strain>
    </source>
</reference>
<dbReference type="Proteomes" id="UP000422644">
    <property type="component" value="Chromosome"/>
</dbReference>
<dbReference type="RefSeq" id="WP_026749662.1">
    <property type="nucleotide sequence ID" value="NZ_AP019831.1"/>
</dbReference>
<name>A0A510JYQ5_9FUSO</name>
<accession>A0A510JYQ5</accession>
<dbReference type="AlphaFoldDB" id="A0A510JYQ5"/>
<feature type="transmembrane region" description="Helical" evidence="1">
    <location>
        <begin position="12"/>
        <end position="30"/>
    </location>
</feature>
<keyword evidence="5" id="KW-1185">Reference proteome</keyword>
<protein>
    <recommendedName>
        <fullName evidence="6">Signal peptide protein, YSIRK family</fullName>
    </recommendedName>
</protein>